<reference evidence="7" key="1">
    <citation type="submission" date="2025-08" db="UniProtKB">
        <authorList>
            <consortium name="RefSeq"/>
        </authorList>
    </citation>
    <scope>IDENTIFICATION</scope>
</reference>
<comment type="similarity">
    <text evidence="1">Belongs to the SPT2 family.</text>
</comment>
<dbReference type="PANTHER" id="PTHR22691">
    <property type="entry name" value="YEAST SPT2-RELATED"/>
    <property type="match status" value="1"/>
</dbReference>
<dbReference type="Proteomes" id="UP000504615">
    <property type="component" value="Unplaced"/>
</dbReference>
<dbReference type="GO" id="GO:0003677">
    <property type="term" value="F:DNA binding"/>
    <property type="evidence" value="ECO:0007669"/>
    <property type="project" value="TreeGrafter"/>
</dbReference>
<dbReference type="KEGG" id="pbar:105426622"/>
<feature type="domain" description="SPT2 homolog N-terminal" evidence="5">
    <location>
        <begin position="1"/>
        <end position="89"/>
    </location>
</feature>
<dbReference type="InterPro" id="IPR013256">
    <property type="entry name" value="Chromatin_SPT2"/>
</dbReference>
<protein>
    <recommendedName>
        <fullName evidence="2">Protein SPT2 homolog</fullName>
    </recommendedName>
</protein>
<accession>A0A6I9W374</accession>
<dbReference type="SMART" id="SM00784">
    <property type="entry name" value="SPT2"/>
    <property type="match status" value="1"/>
</dbReference>
<feature type="region of interest" description="Disordered" evidence="4">
    <location>
        <begin position="144"/>
        <end position="233"/>
    </location>
</feature>
<sequence>MDFGTLISVAQKNETKKQSVPCYQTKFTPPKKQSKQSKTLSENIKKFLARKEEEERKKALEEKRKKENLLALRDQKAQNRINKHLKVCKSANKSVIEDAIDSENTAITIAGPSQPDEDDYGYESQEASALYNQFMNKYNSLPAEKPILSSETRTAKDIASTKDRVKQALKQQELEESSGHRRKRKSSVLNAKEATVDEKVISDKTEKNIISTDKEDKDEKPKVKKKPMPPPMGFAELLKLAEKKQHEPVVMEVKPKVENERPMTKRQKIEYIQEKERREQREKKDLEAKKTSITGASSKSDKAQLNKIPRTSEKLVVSNPMPNKNTVKISTTIPKRIIDKSDDKHVEKANSSRNSSKNELLEERKKLEAERKQLEEMRRAIEEEKRKLAQSKNNLEDIKSQSSNKLNVIKSKPVDKQISAKDIKPRQFPPLDVKLQSSLANNKPKQFPSPDVRHMKSKTLIKKAPNKRRIYDDEEDDSDLADFIDDGPEDNEENYSKHISEIFGYDKSKYRDTDDEDDTAMESNFAQQLKEEYISSKIGYMEDLEDMRLEALEKKRKALSKKIKK</sequence>
<dbReference type="GeneID" id="105426622"/>
<dbReference type="RefSeq" id="XP_011636227.1">
    <property type="nucleotide sequence ID" value="XM_011637925.2"/>
</dbReference>
<feature type="compositionally biased region" description="Basic and acidic residues" evidence="4">
    <location>
        <begin position="153"/>
        <end position="166"/>
    </location>
</feature>
<evidence type="ECO:0000313" key="7">
    <source>
        <dbReference type="RefSeq" id="XP_011636227.1"/>
    </source>
</evidence>
<feature type="compositionally biased region" description="Acidic residues" evidence="4">
    <location>
        <begin position="472"/>
        <end position="493"/>
    </location>
</feature>
<evidence type="ECO:0000259" key="5">
    <source>
        <dbReference type="Pfam" id="PF22878"/>
    </source>
</evidence>
<feature type="compositionally biased region" description="Basic and acidic residues" evidence="4">
    <location>
        <begin position="336"/>
        <end position="350"/>
    </location>
</feature>
<feature type="compositionally biased region" description="Basic and acidic residues" evidence="4">
    <location>
        <begin position="194"/>
        <end position="221"/>
    </location>
</feature>
<dbReference type="OrthoDB" id="6259853at2759"/>
<keyword evidence="3" id="KW-0175">Coiled coil</keyword>
<feature type="compositionally biased region" description="Basic and acidic residues" evidence="4">
    <location>
        <begin position="246"/>
        <end position="290"/>
    </location>
</feature>
<evidence type="ECO:0000256" key="3">
    <source>
        <dbReference type="ARBA" id="ARBA00023054"/>
    </source>
</evidence>
<dbReference type="GO" id="GO:0005730">
    <property type="term" value="C:nucleolus"/>
    <property type="evidence" value="ECO:0007669"/>
    <property type="project" value="TreeGrafter"/>
</dbReference>
<dbReference type="PANTHER" id="PTHR22691:SF8">
    <property type="entry name" value="PROTEIN SPT2 HOMOLOG"/>
    <property type="match status" value="1"/>
</dbReference>
<feature type="compositionally biased region" description="Basic residues" evidence="4">
    <location>
        <begin position="455"/>
        <end position="468"/>
    </location>
</feature>
<proteinExistence type="inferred from homology"/>
<feature type="compositionally biased region" description="Polar residues" evidence="4">
    <location>
        <begin position="320"/>
        <end position="333"/>
    </location>
</feature>
<feature type="compositionally biased region" description="Polar residues" evidence="4">
    <location>
        <begin position="435"/>
        <end position="444"/>
    </location>
</feature>
<dbReference type="Pfam" id="PF08243">
    <property type="entry name" value="SPT2"/>
    <property type="match status" value="1"/>
</dbReference>
<name>A0A6I9W374_9HYME</name>
<feature type="region of interest" description="Disordered" evidence="4">
    <location>
        <begin position="18"/>
        <end position="41"/>
    </location>
</feature>
<dbReference type="Pfam" id="PF22878">
    <property type="entry name" value="SPT2_N"/>
    <property type="match status" value="1"/>
</dbReference>
<keyword evidence="6" id="KW-1185">Reference proteome</keyword>
<dbReference type="InterPro" id="IPR054552">
    <property type="entry name" value="SPT2_N"/>
</dbReference>
<gene>
    <name evidence="7" type="primary">LOC105426622</name>
</gene>
<feature type="compositionally biased region" description="Basic and acidic residues" evidence="4">
    <location>
        <begin position="412"/>
        <end position="425"/>
    </location>
</feature>
<evidence type="ECO:0000313" key="6">
    <source>
        <dbReference type="Proteomes" id="UP000504615"/>
    </source>
</evidence>
<evidence type="ECO:0000256" key="2">
    <source>
        <dbReference type="ARBA" id="ARBA00013786"/>
    </source>
</evidence>
<feature type="region of interest" description="Disordered" evidence="4">
    <location>
        <begin position="246"/>
        <end position="364"/>
    </location>
</feature>
<dbReference type="GO" id="GO:0006360">
    <property type="term" value="P:transcription by RNA polymerase I"/>
    <property type="evidence" value="ECO:0007669"/>
    <property type="project" value="TreeGrafter"/>
</dbReference>
<feature type="region of interest" description="Disordered" evidence="4">
    <location>
        <begin position="385"/>
        <end position="495"/>
    </location>
</feature>
<evidence type="ECO:0000256" key="4">
    <source>
        <dbReference type="SAM" id="MobiDB-lite"/>
    </source>
</evidence>
<organism evidence="6 7">
    <name type="scientific">Pogonomyrmex barbatus</name>
    <name type="common">red harvester ant</name>
    <dbReference type="NCBI Taxonomy" id="144034"/>
    <lineage>
        <taxon>Eukaryota</taxon>
        <taxon>Metazoa</taxon>
        <taxon>Ecdysozoa</taxon>
        <taxon>Arthropoda</taxon>
        <taxon>Hexapoda</taxon>
        <taxon>Insecta</taxon>
        <taxon>Pterygota</taxon>
        <taxon>Neoptera</taxon>
        <taxon>Endopterygota</taxon>
        <taxon>Hymenoptera</taxon>
        <taxon>Apocrita</taxon>
        <taxon>Aculeata</taxon>
        <taxon>Formicoidea</taxon>
        <taxon>Formicidae</taxon>
        <taxon>Myrmicinae</taxon>
        <taxon>Pogonomyrmex</taxon>
    </lineage>
</organism>
<dbReference type="GO" id="GO:0042393">
    <property type="term" value="F:histone binding"/>
    <property type="evidence" value="ECO:0007669"/>
    <property type="project" value="TreeGrafter"/>
</dbReference>
<dbReference type="GO" id="GO:0006334">
    <property type="term" value="P:nucleosome assembly"/>
    <property type="evidence" value="ECO:0007669"/>
    <property type="project" value="TreeGrafter"/>
</dbReference>
<dbReference type="AlphaFoldDB" id="A0A6I9W374"/>
<evidence type="ECO:0000256" key="1">
    <source>
        <dbReference type="ARBA" id="ARBA00006461"/>
    </source>
</evidence>